<dbReference type="GO" id="GO:0016538">
    <property type="term" value="F:cyclin-dependent protein serine/threonine kinase regulator activity"/>
    <property type="evidence" value="ECO:0007669"/>
    <property type="project" value="InterPro"/>
</dbReference>
<keyword evidence="2" id="KW-1185">Reference proteome</keyword>
<accession>A0A1Y1WNM1</accession>
<dbReference type="STRING" id="61395.A0A1Y1WNM1"/>
<dbReference type="InterPro" id="IPR043198">
    <property type="entry name" value="Cyclin/Ssn8"/>
</dbReference>
<evidence type="ECO:0000313" key="2">
    <source>
        <dbReference type="Proteomes" id="UP000193922"/>
    </source>
</evidence>
<dbReference type="GO" id="GO:0006357">
    <property type="term" value="P:regulation of transcription by RNA polymerase II"/>
    <property type="evidence" value="ECO:0007669"/>
    <property type="project" value="InterPro"/>
</dbReference>
<dbReference type="RefSeq" id="XP_040748109.1">
    <property type="nucleotide sequence ID" value="XM_040886342.1"/>
</dbReference>
<dbReference type="OrthoDB" id="25002at2759"/>
<dbReference type="EMBL" id="MCFD01000001">
    <property type="protein sequence ID" value="ORX74898.1"/>
    <property type="molecule type" value="Genomic_DNA"/>
</dbReference>
<sequence>MVCIYLATKITEEPRKQRDIINVGYKIANPSQAFLAVGDTLNALRETMDKAELVVLRVLGFNVDVDLPHRWIVQIVYGMAWWADKGIPPDDTGKWQMACQVKLQ</sequence>
<organism evidence="1 2">
    <name type="scientific">Linderina pennispora</name>
    <dbReference type="NCBI Taxonomy" id="61395"/>
    <lineage>
        <taxon>Eukaryota</taxon>
        <taxon>Fungi</taxon>
        <taxon>Fungi incertae sedis</taxon>
        <taxon>Zoopagomycota</taxon>
        <taxon>Kickxellomycotina</taxon>
        <taxon>Kickxellomycetes</taxon>
        <taxon>Kickxellales</taxon>
        <taxon>Kickxellaceae</taxon>
        <taxon>Linderina</taxon>
    </lineage>
</organism>
<evidence type="ECO:0000313" key="1">
    <source>
        <dbReference type="EMBL" id="ORX74898.1"/>
    </source>
</evidence>
<gene>
    <name evidence="1" type="ORF">DL89DRAFT_264679</name>
</gene>
<reference evidence="1 2" key="1">
    <citation type="submission" date="2016-07" db="EMBL/GenBank/DDBJ databases">
        <title>Pervasive Adenine N6-methylation of Active Genes in Fungi.</title>
        <authorList>
            <consortium name="DOE Joint Genome Institute"/>
            <person name="Mondo S.J."/>
            <person name="Dannebaum R.O."/>
            <person name="Kuo R.C."/>
            <person name="Labutti K."/>
            <person name="Haridas S."/>
            <person name="Kuo A."/>
            <person name="Salamov A."/>
            <person name="Ahrendt S.R."/>
            <person name="Lipzen A."/>
            <person name="Sullivan W."/>
            <person name="Andreopoulos W.B."/>
            <person name="Clum A."/>
            <person name="Lindquist E."/>
            <person name="Daum C."/>
            <person name="Ramamoorthy G.K."/>
            <person name="Gryganskyi A."/>
            <person name="Culley D."/>
            <person name="Magnuson J.K."/>
            <person name="James T.Y."/>
            <person name="O'Malley M.A."/>
            <person name="Stajich J.E."/>
            <person name="Spatafora J.W."/>
            <person name="Visel A."/>
            <person name="Grigoriev I.V."/>
        </authorList>
    </citation>
    <scope>NUCLEOTIDE SEQUENCE [LARGE SCALE GENOMIC DNA]</scope>
    <source>
        <strain evidence="1 2">ATCC 12442</strain>
    </source>
</reference>
<comment type="caution">
    <text evidence="1">The sequence shown here is derived from an EMBL/GenBank/DDBJ whole genome shotgun (WGS) entry which is preliminary data.</text>
</comment>
<dbReference type="GeneID" id="63802990"/>
<proteinExistence type="predicted"/>
<protein>
    <recommendedName>
        <fullName evidence="3">Cyclin N-terminal domain-containing protein</fullName>
    </recommendedName>
</protein>
<dbReference type="Gene3D" id="1.10.472.10">
    <property type="entry name" value="Cyclin-like"/>
    <property type="match status" value="1"/>
</dbReference>
<name>A0A1Y1WNM1_9FUNG</name>
<dbReference type="SUPFAM" id="SSF47954">
    <property type="entry name" value="Cyclin-like"/>
    <property type="match status" value="1"/>
</dbReference>
<dbReference type="InterPro" id="IPR036915">
    <property type="entry name" value="Cyclin-like_sf"/>
</dbReference>
<dbReference type="Proteomes" id="UP000193922">
    <property type="component" value="Unassembled WGS sequence"/>
</dbReference>
<dbReference type="PANTHER" id="PTHR10026">
    <property type="entry name" value="CYCLIN"/>
    <property type="match status" value="1"/>
</dbReference>
<evidence type="ECO:0008006" key="3">
    <source>
        <dbReference type="Google" id="ProtNLM"/>
    </source>
</evidence>
<dbReference type="AlphaFoldDB" id="A0A1Y1WNM1"/>